<protein>
    <submittedName>
        <fullName evidence="2">PilZ domain-containing protein</fullName>
    </submittedName>
</protein>
<dbReference type="OrthoDB" id="6199437at2"/>
<evidence type="ECO:0000313" key="2">
    <source>
        <dbReference type="EMBL" id="TQV71714.1"/>
    </source>
</evidence>
<dbReference type="AlphaFoldDB" id="A0A545T3C1"/>
<feature type="domain" description="PilZ" evidence="1">
    <location>
        <begin position="7"/>
        <end position="114"/>
    </location>
</feature>
<accession>A0A545T3C1</accession>
<comment type="caution">
    <text evidence="2">The sequence shown here is derived from an EMBL/GenBank/DDBJ whole genome shotgun (WGS) entry which is preliminary data.</text>
</comment>
<dbReference type="EMBL" id="VHSG01000020">
    <property type="protein sequence ID" value="TQV71714.1"/>
    <property type="molecule type" value="Genomic_DNA"/>
</dbReference>
<dbReference type="Proteomes" id="UP000319732">
    <property type="component" value="Unassembled WGS sequence"/>
</dbReference>
<gene>
    <name evidence="2" type="ORF">FKG94_18855</name>
</gene>
<evidence type="ECO:0000259" key="1">
    <source>
        <dbReference type="Pfam" id="PF07238"/>
    </source>
</evidence>
<organism evidence="2 3">
    <name type="scientific">Exilibacterium tricleocarpae</name>
    <dbReference type="NCBI Taxonomy" id="2591008"/>
    <lineage>
        <taxon>Bacteria</taxon>
        <taxon>Pseudomonadati</taxon>
        <taxon>Pseudomonadota</taxon>
        <taxon>Gammaproteobacteria</taxon>
        <taxon>Cellvibrionales</taxon>
        <taxon>Cellvibrionaceae</taxon>
        <taxon>Exilibacterium</taxon>
    </lineage>
</organism>
<keyword evidence="3" id="KW-1185">Reference proteome</keyword>
<evidence type="ECO:0000313" key="3">
    <source>
        <dbReference type="Proteomes" id="UP000319732"/>
    </source>
</evidence>
<dbReference type="InterPro" id="IPR009875">
    <property type="entry name" value="PilZ_domain"/>
</dbReference>
<dbReference type="RefSeq" id="WP_142928490.1">
    <property type="nucleotide sequence ID" value="NZ_ML660099.1"/>
</dbReference>
<dbReference type="GO" id="GO:0035438">
    <property type="term" value="F:cyclic-di-GMP binding"/>
    <property type="evidence" value="ECO:0007669"/>
    <property type="project" value="InterPro"/>
</dbReference>
<proteinExistence type="predicted"/>
<name>A0A545T3C1_9GAMM</name>
<dbReference type="Pfam" id="PF07238">
    <property type="entry name" value="PilZ"/>
    <property type="match status" value="1"/>
</dbReference>
<sequence>MSDEESRSYERKLKRHQVKTAIEVYDKLRGSCVGRLVNIHSSGLMLMGTVRLEADHLYQLDLHLPEMINGRRVIQLGVDCLWVRESDDPDQHWAGCQIIDKSDEADADIEALVELLEA</sequence>
<reference evidence="2 3" key="1">
    <citation type="submission" date="2019-06" db="EMBL/GenBank/DDBJ databases">
        <title>Whole genome sequence for Cellvibrionaceae sp. R142.</title>
        <authorList>
            <person name="Wang G."/>
        </authorList>
    </citation>
    <scope>NUCLEOTIDE SEQUENCE [LARGE SCALE GENOMIC DNA]</scope>
    <source>
        <strain evidence="2 3">R142</strain>
    </source>
</reference>